<feature type="signal peptide" evidence="2">
    <location>
        <begin position="1"/>
        <end position="20"/>
    </location>
</feature>
<feature type="chain" id="PRO_5041697173" description="Farnesoic acid O-methyl transferase domain-containing protein" evidence="2">
    <location>
        <begin position="21"/>
        <end position="643"/>
    </location>
</feature>
<keyword evidence="3" id="KW-1185">Reference proteome</keyword>
<accession>A0AA85G075</accession>
<name>A0AA85G075_9TREM</name>
<evidence type="ECO:0008006" key="5">
    <source>
        <dbReference type="Google" id="ProtNLM"/>
    </source>
</evidence>
<keyword evidence="2" id="KW-0732">Signal</keyword>
<proteinExistence type="predicted"/>
<dbReference type="AlphaFoldDB" id="A0AA85G075"/>
<dbReference type="WBParaSite" id="SRDH1_69680.3">
    <property type="protein sequence ID" value="SRDH1_69680.3"/>
    <property type="gene ID" value="SRDH1_69680"/>
</dbReference>
<evidence type="ECO:0000313" key="3">
    <source>
        <dbReference type="Proteomes" id="UP000050792"/>
    </source>
</evidence>
<reference evidence="4" key="2">
    <citation type="submission" date="2023-11" db="UniProtKB">
        <authorList>
            <consortium name="WormBaseParasite"/>
        </authorList>
    </citation>
    <scope>IDENTIFICATION</scope>
</reference>
<sequence>MRYKFSCDQLLFVYLMVSLAFKIFNCQHACDEMNLNRANELVFERESHEYSHYYYYSRLIRLNQPSPFVNGTFEKLVTDEVSQLNFAKITPKFSFKFYGSDVTRLVITKYGSIEIYGETFLGAIDHYVPDIISSECEISNDKNVFAHRLSFQISDLNGTFKVTTLIHSNGKISFYYDNVPWGYENYYSRSQIFGLFECGEEDQRDVGIYFDAKWVKSGTLVEFEVSGDCEKHNSIETCQNSTTSNTCFWCKVANRCIVDNNKDIHDFKVNGCQIVNSLSVNLMKESTHVEQAKTTSSIMESELIDELKKTDQVPESDFNSSSVNLLSTPTLVERTTTTSSIRESELIDELKKTDQVPESDFNSSSVNLLSTPTLVERTTTTSSIRESELIDELKKTDQVPESDFNSSSVNLLSTPTLVERTTTTSSIRESELIDELKKTDQVPESDFNSSSVNLLSTPTLVERTTTTSSIRESELIDELKKTDQVPESDFNSSSVNLLSTPTLVERTTTTSSIRESELIDELKKTDQVPESDFNSSSVNLLSTPTLVERTTTTSSIRESELIDELKKTDQVPESDFNSSSVNLLSTPTLVERTTTTSSIRESELIDELKKTDQVPESDFNMTTEMTGGNEPGKKSPSLHIVIR</sequence>
<reference evidence="3" key="1">
    <citation type="submission" date="2022-06" db="EMBL/GenBank/DDBJ databases">
        <authorList>
            <person name="Berger JAMES D."/>
            <person name="Berger JAMES D."/>
        </authorList>
    </citation>
    <scope>NUCLEOTIDE SEQUENCE [LARGE SCALE GENOMIC DNA]</scope>
</reference>
<dbReference type="Proteomes" id="UP000050792">
    <property type="component" value="Unassembled WGS sequence"/>
</dbReference>
<protein>
    <recommendedName>
        <fullName evidence="5">Farnesoic acid O-methyl transferase domain-containing protein</fullName>
    </recommendedName>
</protein>
<evidence type="ECO:0000313" key="4">
    <source>
        <dbReference type="WBParaSite" id="SRDH1_69680.3"/>
    </source>
</evidence>
<feature type="region of interest" description="Disordered" evidence="1">
    <location>
        <begin position="618"/>
        <end position="643"/>
    </location>
</feature>
<evidence type="ECO:0000256" key="1">
    <source>
        <dbReference type="SAM" id="MobiDB-lite"/>
    </source>
</evidence>
<organism evidence="3 4">
    <name type="scientific">Schistosoma rodhaini</name>
    <dbReference type="NCBI Taxonomy" id="6188"/>
    <lineage>
        <taxon>Eukaryota</taxon>
        <taxon>Metazoa</taxon>
        <taxon>Spiralia</taxon>
        <taxon>Lophotrochozoa</taxon>
        <taxon>Platyhelminthes</taxon>
        <taxon>Trematoda</taxon>
        <taxon>Digenea</taxon>
        <taxon>Strigeidida</taxon>
        <taxon>Schistosomatoidea</taxon>
        <taxon>Schistosomatidae</taxon>
        <taxon>Schistosoma</taxon>
    </lineage>
</organism>
<evidence type="ECO:0000256" key="2">
    <source>
        <dbReference type="SAM" id="SignalP"/>
    </source>
</evidence>